<reference evidence="1 2" key="1">
    <citation type="submission" date="2016-11" db="EMBL/GenBank/DDBJ databases">
        <authorList>
            <person name="Jaros S."/>
            <person name="Januszkiewicz K."/>
            <person name="Wedrychowicz H."/>
        </authorList>
    </citation>
    <scope>NUCLEOTIDE SEQUENCE [LARGE SCALE GENOMIC DNA]</scope>
    <source>
        <strain evidence="1 2">GAS499</strain>
    </source>
</reference>
<protein>
    <submittedName>
        <fullName evidence="1">Uncharacterized protein</fullName>
    </submittedName>
</protein>
<proteinExistence type="predicted"/>
<dbReference type="EMBL" id="LT670844">
    <property type="protein sequence ID" value="SHL21802.1"/>
    <property type="molecule type" value="Genomic_DNA"/>
</dbReference>
<evidence type="ECO:0000313" key="1">
    <source>
        <dbReference type="EMBL" id="SHL21802.1"/>
    </source>
</evidence>
<evidence type="ECO:0000313" key="2">
    <source>
        <dbReference type="Proteomes" id="UP000189935"/>
    </source>
</evidence>
<dbReference type="Proteomes" id="UP000189935">
    <property type="component" value="Chromosome I"/>
</dbReference>
<accession>A0A1M6YUQ0</accession>
<gene>
    <name evidence="1" type="ORF">SAMN05444159_5342</name>
</gene>
<sequence length="81" mass="9349">MLGTGVHHGHAPRKRGIQYAVRLVNESRRRSLLDHPLARVMTFSSWERAQLLRRPSAVRFHCVTLSAIMRVDFIAAWLSWA</sequence>
<name>A0A1M6YUQ0_9BRAD</name>
<dbReference type="AlphaFoldDB" id="A0A1M6YUQ0"/>
<organism evidence="1 2">
    <name type="scientific">Bradyrhizobium lablabi</name>
    <dbReference type="NCBI Taxonomy" id="722472"/>
    <lineage>
        <taxon>Bacteria</taxon>
        <taxon>Pseudomonadati</taxon>
        <taxon>Pseudomonadota</taxon>
        <taxon>Alphaproteobacteria</taxon>
        <taxon>Hyphomicrobiales</taxon>
        <taxon>Nitrobacteraceae</taxon>
        <taxon>Bradyrhizobium</taxon>
    </lineage>
</organism>